<keyword evidence="4 10" id="KW-0808">Transferase</keyword>
<comment type="subcellular location">
    <subcellularLocation>
        <location evidence="1">Cell membrane</location>
        <topology evidence="1">Multi-pass membrane protein</topology>
    </subcellularLocation>
</comment>
<sequence length="525" mass="58985">MTFSNALPAGSSWEESDEQTPRPGLRASLRRAWPNVWPLLLVGLGVRLLFLLVGAKIYYAGRQGDIYNNGDSYSYILSFHNLLQYGRYSFDLLEPDAAVGRMPGYPFFYGLHYLVFDRFALLAVAVTQVLLDTLGIWLLYVVTARLAPARSWAPLVAALLLTFYPFSIVWVTIIGTETLGLFLVLLWWATLLLARPRTRNWVLLGVLLAVILYVREFLGVCLAITVLYLLRRAARAGFRVGAVRPLAFVVLGFLSLYVWWPMRNYATMGRFIPLKPAAAGYASLREDTQAALAWILTWTNDVTMGIDEILLAKQPAFPAHVISTPAEKQLIDSLVVLSRTCASSFHVRATLYAAGAGAPDTSENGLEQYRQAQLANTLRHRNCNPQVAAGFQRLQASYEHRHPIRSRVEVPLQNLRKILFKSQFKTAAGTQMTMAQRISSLLFTWRSILLVIGLAGAWRYRKLPGLRPALLFSAVIFGYMAIIFRSMEMRYLLQADVFMLVPAALLLAGWIPRRWSRTAPPEPAD</sequence>
<gene>
    <name evidence="10" type="ORF">O9Z63_01635</name>
</gene>
<evidence type="ECO:0000256" key="1">
    <source>
        <dbReference type="ARBA" id="ARBA00004651"/>
    </source>
</evidence>
<accession>A0ABY7PPP6</accession>
<evidence type="ECO:0000256" key="2">
    <source>
        <dbReference type="ARBA" id="ARBA00022475"/>
    </source>
</evidence>
<dbReference type="EMBL" id="CP115396">
    <property type="protein sequence ID" value="WBO84957.1"/>
    <property type="molecule type" value="Genomic_DNA"/>
</dbReference>
<dbReference type="PANTHER" id="PTHR33908">
    <property type="entry name" value="MANNOSYLTRANSFERASE YKCB-RELATED"/>
    <property type="match status" value="1"/>
</dbReference>
<feature type="transmembrane region" description="Helical" evidence="9">
    <location>
        <begin position="242"/>
        <end position="260"/>
    </location>
</feature>
<feature type="transmembrane region" description="Helical" evidence="9">
    <location>
        <begin position="441"/>
        <end position="460"/>
    </location>
</feature>
<evidence type="ECO:0000256" key="9">
    <source>
        <dbReference type="SAM" id="Phobius"/>
    </source>
</evidence>
<evidence type="ECO:0000256" key="3">
    <source>
        <dbReference type="ARBA" id="ARBA00022676"/>
    </source>
</evidence>
<reference evidence="10 11" key="1">
    <citation type="journal article" date="2011" name="Int. J. Syst. Evol. Microbiol.">
        <title>Hymenobacter yonginensis sp. nov., isolated from a mesotrophic artificial lake.</title>
        <authorList>
            <person name="Joung Y."/>
            <person name="Cho S.H."/>
            <person name="Kim H."/>
            <person name="Kim S.B."/>
            <person name="Joh K."/>
        </authorList>
    </citation>
    <scope>NUCLEOTIDE SEQUENCE [LARGE SCALE GENOMIC DNA]</scope>
    <source>
        <strain evidence="10 11">KCTC 22745</strain>
    </source>
</reference>
<keyword evidence="11" id="KW-1185">Reference proteome</keyword>
<organism evidence="10 11">
    <name type="scientific">Hymenobacter yonginensis</name>
    <dbReference type="NCBI Taxonomy" id="748197"/>
    <lineage>
        <taxon>Bacteria</taxon>
        <taxon>Pseudomonadati</taxon>
        <taxon>Bacteroidota</taxon>
        <taxon>Cytophagia</taxon>
        <taxon>Cytophagales</taxon>
        <taxon>Hymenobacteraceae</taxon>
        <taxon>Hymenobacter</taxon>
    </lineage>
</organism>
<proteinExistence type="predicted"/>
<evidence type="ECO:0000313" key="10">
    <source>
        <dbReference type="EMBL" id="WBO84957.1"/>
    </source>
</evidence>
<feature type="transmembrane region" description="Helical" evidence="9">
    <location>
        <begin position="36"/>
        <end position="59"/>
    </location>
</feature>
<feature type="transmembrane region" description="Helical" evidence="9">
    <location>
        <begin position="119"/>
        <end position="140"/>
    </location>
</feature>
<feature type="transmembrane region" description="Helical" evidence="9">
    <location>
        <begin position="491"/>
        <end position="511"/>
    </location>
</feature>
<evidence type="ECO:0000313" key="11">
    <source>
        <dbReference type="Proteomes" id="UP001211872"/>
    </source>
</evidence>
<dbReference type="Proteomes" id="UP001211872">
    <property type="component" value="Chromosome"/>
</dbReference>
<evidence type="ECO:0000256" key="7">
    <source>
        <dbReference type="ARBA" id="ARBA00023136"/>
    </source>
</evidence>
<protein>
    <submittedName>
        <fullName evidence="10">Glycosyltransferase family 39 protein</fullName>
        <ecNumber evidence="10">2.4.-.-</ecNumber>
    </submittedName>
</protein>
<dbReference type="PANTHER" id="PTHR33908:SF11">
    <property type="entry name" value="MEMBRANE PROTEIN"/>
    <property type="match status" value="1"/>
</dbReference>
<evidence type="ECO:0000256" key="6">
    <source>
        <dbReference type="ARBA" id="ARBA00022989"/>
    </source>
</evidence>
<feature type="transmembrane region" description="Helical" evidence="9">
    <location>
        <begin position="201"/>
        <end position="230"/>
    </location>
</feature>
<dbReference type="EC" id="2.4.-.-" evidence="10"/>
<keyword evidence="5 9" id="KW-0812">Transmembrane</keyword>
<evidence type="ECO:0000256" key="4">
    <source>
        <dbReference type="ARBA" id="ARBA00022679"/>
    </source>
</evidence>
<dbReference type="InterPro" id="IPR050297">
    <property type="entry name" value="LipidA_mod_glycosyltrf_83"/>
</dbReference>
<keyword evidence="7 9" id="KW-0472">Membrane</keyword>
<name>A0ABY7PPP6_9BACT</name>
<feature type="region of interest" description="Disordered" evidence="8">
    <location>
        <begin position="1"/>
        <end position="21"/>
    </location>
</feature>
<keyword evidence="6 9" id="KW-1133">Transmembrane helix</keyword>
<evidence type="ECO:0000256" key="8">
    <source>
        <dbReference type="SAM" id="MobiDB-lite"/>
    </source>
</evidence>
<keyword evidence="2" id="KW-1003">Cell membrane</keyword>
<dbReference type="RefSeq" id="WP_270127524.1">
    <property type="nucleotide sequence ID" value="NZ_CP115396.1"/>
</dbReference>
<keyword evidence="3 10" id="KW-0328">Glycosyltransferase</keyword>
<evidence type="ECO:0000256" key="5">
    <source>
        <dbReference type="ARBA" id="ARBA00022692"/>
    </source>
</evidence>
<feature type="transmembrane region" description="Helical" evidence="9">
    <location>
        <begin position="466"/>
        <end position="484"/>
    </location>
</feature>
<dbReference type="GO" id="GO:0016757">
    <property type="term" value="F:glycosyltransferase activity"/>
    <property type="evidence" value="ECO:0007669"/>
    <property type="project" value="UniProtKB-KW"/>
</dbReference>